<evidence type="ECO:0000313" key="3">
    <source>
        <dbReference type="Proteomes" id="UP001221413"/>
    </source>
</evidence>
<reference evidence="2" key="1">
    <citation type="submission" date="2023-01" db="EMBL/GenBank/DDBJ databases">
        <title>The chitinases involved in constricting ring structure development in the nematode-trapping fungus Drechslerella dactyloides.</title>
        <authorList>
            <person name="Wang R."/>
            <person name="Zhang L."/>
            <person name="Tang P."/>
            <person name="Li S."/>
            <person name="Liang L."/>
        </authorList>
    </citation>
    <scope>NUCLEOTIDE SEQUENCE</scope>
    <source>
        <strain evidence="2">YMF1.00031</strain>
    </source>
</reference>
<dbReference type="AlphaFoldDB" id="A0AAD6NFW9"/>
<organism evidence="2 3">
    <name type="scientific">Drechslerella dactyloides</name>
    <name type="common">Nematode-trapping fungus</name>
    <name type="synonym">Arthrobotrys dactyloides</name>
    <dbReference type="NCBI Taxonomy" id="74499"/>
    <lineage>
        <taxon>Eukaryota</taxon>
        <taxon>Fungi</taxon>
        <taxon>Dikarya</taxon>
        <taxon>Ascomycota</taxon>
        <taxon>Pezizomycotina</taxon>
        <taxon>Orbiliomycetes</taxon>
        <taxon>Orbiliales</taxon>
        <taxon>Orbiliaceae</taxon>
        <taxon>Drechslerella</taxon>
    </lineage>
</organism>
<keyword evidence="3" id="KW-1185">Reference proteome</keyword>
<proteinExistence type="predicted"/>
<gene>
    <name evidence="2" type="ORF">Dda_6938</name>
</gene>
<evidence type="ECO:0000256" key="1">
    <source>
        <dbReference type="SAM" id="SignalP"/>
    </source>
</evidence>
<comment type="caution">
    <text evidence="2">The sequence shown here is derived from an EMBL/GenBank/DDBJ whole genome shotgun (WGS) entry which is preliminary data.</text>
</comment>
<sequence>MAHLLVGGFSLMTPGVVVFALVPAGGVFGTEDSAESAEVWGDSGVGEGKISDNWLLVLVLVNVVGSMGRKLRSPSNDEEINRRSIVKIVVLITVE</sequence>
<accession>A0AAD6NFW9</accession>
<feature type="signal peptide" evidence="1">
    <location>
        <begin position="1"/>
        <end position="29"/>
    </location>
</feature>
<protein>
    <submittedName>
        <fullName evidence="2">Uncharacterized protein</fullName>
    </submittedName>
</protein>
<dbReference type="EMBL" id="JAQGDS010000009">
    <property type="protein sequence ID" value="KAJ6258026.1"/>
    <property type="molecule type" value="Genomic_DNA"/>
</dbReference>
<evidence type="ECO:0000313" key="2">
    <source>
        <dbReference type="EMBL" id="KAJ6258026.1"/>
    </source>
</evidence>
<dbReference type="Proteomes" id="UP001221413">
    <property type="component" value="Unassembled WGS sequence"/>
</dbReference>
<name>A0AAD6NFW9_DREDA</name>
<feature type="chain" id="PRO_5041953103" evidence="1">
    <location>
        <begin position="30"/>
        <end position="95"/>
    </location>
</feature>
<keyword evidence="1" id="KW-0732">Signal</keyword>